<sequence>MKARYELPFAYLITITFVGQLLGADDGNSNSPSSGTGIKAVDLPKIVPYSQFPEAERPESVFAGRQETNIECLRAVQEAEAKNPILKECYPNTGLFFSPINTVCSSKCFEQSVNASKIIASRCDTNHSAGNSKDMVFTSWSVLEDAKAYCSRDDSLYCIRKIKNFEEVGLKRKKGIAPTEETKEKLCKPCVKELHDMIKRHIADNRFIPRVYYDQPKHVKEIIPEIEELCGDKLKLDMSEEDTDSGQ</sequence>
<protein>
    <submittedName>
        <fullName evidence="2">Uncharacterized protein</fullName>
    </submittedName>
</protein>
<proteinExistence type="predicted"/>
<feature type="signal peptide" evidence="1">
    <location>
        <begin position="1"/>
        <end position="23"/>
    </location>
</feature>
<organism evidence="2 3">
    <name type="scientific">Basidiobolus ranarum</name>
    <dbReference type="NCBI Taxonomy" id="34480"/>
    <lineage>
        <taxon>Eukaryota</taxon>
        <taxon>Fungi</taxon>
        <taxon>Fungi incertae sedis</taxon>
        <taxon>Zoopagomycota</taxon>
        <taxon>Entomophthoromycotina</taxon>
        <taxon>Basidiobolomycetes</taxon>
        <taxon>Basidiobolales</taxon>
        <taxon>Basidiobolaceae</taxon>
        <taxon>Basidiobolus</taxon>
    </lineage>
</organism>
<comment type="caution">
    <text evidence="2">The sequence shown here is derived from an EMBL/GenBank/DDBJ whole genome shotgun (WGS) entry which is preliminary data.</text>
</comment>
<keyword evidence="3" id="KW-1185">Reference proteome</keyword>
<evidence type="ECO:0000313" key="3">
    <source>
        <dbReference type="Proteomes" id="UP001479436"/>
    </source>
</evidence>
<accession>A0ABR2VZD8</accession>
<keyword evidence="1" id="KW-0732">Signal</keyword>
<name>A0ABR2VZD8_9FUNG</name>
<evidence type="ECO:0000313" key="2">
    <source>
        <dbReference type="EMBL" id="KAK9711031.1"/>
    </source>
</evidence>
<dbReference type="Proteomes" id="UP001479436">
    <property type="component" value="Unassembled WGS sequence"/>
</dbReference>
<evidence type="ECO:0000256" key="1">
    <source>
        <dbReference type="SAM" id="SignalP"/>
    </source>
</evidence>
<dbReference type="EMBL" id="JASJQH010007305">
    <property type="protein sequence ID" value="KAK9711031.1"/>
    <property type="molecule type" value="Genomic_DNA"/>
</dbReference>
<reference evidence="2 3" key="1">
    <citation type="submission" date="2023-04" db="EMBL/GenBank/DDBJ databases">
        <title>Genome of Basidiobolus ranarum AG-B5.</title>
        <authorList>
            <person name="Stajich J.E."/>
            <person name="Carter-House D."/>
            <person name="Gryganskyi A."/>
        </authorList>
    </citation>
    <scope>NUCLEOTIDE SEQUENCE [LARGE SCALE GENOMIC DNA]</scope>
    <source>
        <strain evidence="2 3">AG-B5</strain>
    </source>
</reference>
<gene>
    <name evidence="2" type="ORF">K7432_008059</name>
</gene>
<feature type="chain" id="PRO_5045044490" evidence="1">
    <location>
        <begin position="24"/>
        <end position="247"/>
    </location>
</feature>